<dbReference type="STRING" id="756272.Plabr_2155"/>
<dbReference type="RefSeq" id="WP_013628482.1">
    <property type="nucleotide sequence ID" value="NC_015174.1"/>
</dbReference>
<dbReference type="Gene3D" id="3.40.1700.10">
    <property type="entry name" value="DNA integrity scanning protein, DisA, N-terminal domain"/>
    <property type="match status" value="1"/>
</dbReference>
<dbReference type="EMBL" id="CP002546">
    <property type="protein sequence ID" value="ADY59758.1"/>
    <property type="molecule type" value="Genomic_DNA"/>
</dbReference>
<evidence type="ECO:0000313" key="3">
    <source>
        <dbReference type="Proteomes" id="UP000006860"/>
    </source>
</evidence>
<evidence type="ECO:0000259" key="1">
    <source>
        <dbReference type="Pfam" id="PF21751"/>
    </source>
</evidence>
<dbReference type="eggNOG" id="ENOG502Z9MV">
    <property type="taxonomic scope" value="Bacteria"/>
</dbReference>
<dbReference type="OrthoDB" id="177520at2"/>
<evidence type="ECO:0000313" key="2">
    <source>
        <dbReference type="EMBL" id="ADY59758.1"/>
    </source>
</evidence>
<dbReference type="InterPro" id="IPR048551">
    <property type="entry name" value="DACNV"/>
</dbReference>
<dbReference type="AlphaFoldDB" id="F0SK31"/>
<gene>
    <name evidence="2" type="ordered locus">Plabr_2155</name>
</gene>
<organism evidence="2 3">
    <name type="scientific">Rubinisphaera brasiliensis (strain ATCC 49424 / DSM 5305 / JCM 21570 / IAM 15109 / NBRC 103401 / IFAM 1448)</name>
    <name type="common">Planctomyces brasiliensis</name>
    <dbReference type="NCBI Taxonomy" id="756272"/>
    <lineage>
        <taxon>Bacteria</taxon>
        <taxon>Pseudomonadati</taxon>
        <taxon>Planctomycetota</taxon>
        <taxon>Planctomycetia</taxon>
        <taxon>Planctomycetales</taxon>
        <taxon>Planctomycetaceae</taxon>
        <taxon>Rubinisphaera</taxon>
    </lineage>
</organism>
<dbReference type="HOGENOM" id="CLU_052961_0_0_0"/>
<dbReference type="InterPro" id="IPR036888">
    <property type="entry name" value="DNA_integrity_DisA_N_sf"/>
</dbReference>
<dbReference type="Pfam" id="PF21751">
    <property type="entry name" value="DACNV"/>
    <property type="match status" value="1"/>
</dbReference>
<accession>F0SK31</accession>
<keyword evidence="3" id="KW-1185">Reference proteome</keyword>
<feature type="domain" description="Probable sensor" evidence="1">
    <location>
        <begin position="27"/>
        <end position="126"/>
    </location>
</feature>
<protein>
    <recommendedName>
        <fullName evidence="1">Probable sensor domain-containing protein</fullName>
    </recommendedName>
</protein>
<sequence length="426" mass="48044">MTHAGHSTYPVDLAAELRVRWLAMGHPQAELHEPPQLVDLLDTAYQASLLREEGEPVRCRLLVGSPEEIEQAAANGSQGMFVLRFTEPLEFTPHEVRKLAAAAGFYRSMLGVQLDPHRQAHIWGIVGTGTRWVNRVEGGRFFGAPLPPKLVVQALGPGHLIVACGYDRVLETAAGHLLTEGFDPFHSQWLHNKFESVRSALISEIDRQSQTTIPIQVCDSFVKRMAQSVVRRMLSLIRTRGHGGMLVYLPKEALESEIIDNWFRFRVTFNQDDSTMRFRNLMCKLIRRVREIGVEQGLEKIEWEHYQQMQDSQLSSLDEAFIELAHFMADLMSVDGALVLDHSFRVIGFGGEILGTSHVTHIHRALDLEAYQTVREPAASSGTRHRSAYRLASGQKDALVVVISQDGAIRFVSHHNDKLTYWPYLP</sequence>
<reference evidence="3" key="1">
    <citation type="submission" date="2011-02" db="EMBL/GenBank/DDBJ databases">
        <title>The complete genome of Planctomyces brasiliensis DSM 5305.</title>
        <authorList>
            <person name="Lucas S."/>
            <person name="Copeland A."/>
            <person name="Lapidus A."/>
            <person name="Bruce D."/>
            <person name="Goodwin L."/>
            <person name="Pitluck S."/>
            <person name="Kyrpides N."/>
            <person name="Mavromatis K."/>
            <person name="Pagani I."/>
            <person name="Ivanova N."/>
            <person name="Ovchinnikova G."/>
            <person name="Lu M."/>
            <person name="Detter J.C."/>
            <person name="Han C."/>
            <person name="Land M."/>
            <person name="Hauser L."/>
            <person name="Markowitz V."/>
            <person name="Cheng J.-F."/>
            <person name="Hugenholtz P."/>
            <person name="Woyke T."/>
            <person name="Wu D."/>
            <person name="Tindall B."/>
            <person name="Pomrenke H.G."/>
            <person name="Brambilla E."/>
            <person name="Klenk H.-P."/>
            <person name="Eisen J.A."/>
        </authorList>
    </citation>
    <scope>NUCLEOTIDE SEQUENCE [LARGE SCALE GENOMIC DNA]</scope>
    <source>
        <strain evidence="3">ATCC 49424 / DSM 5305 / JCM 21570 / NBRC 103401 / IFAM 1448</strain>
    </source>
</reference>
<name>F0SK31_RUBBR</name>
<dbReference type="KEGG" id="pbs:Plabr_2155"/>
<proteinExistence type="predicted"/>
<dbReference type="Proteomes" id="UP000006860">
    <property type="component" value="Chromosome"/>
</dbReference>
<dbReference type="SUPFAM" id="SSF143597">
    <property type="entry name" value="YojJ-like"/>
    <property type="match status" value="1"/>
</dbReference>